<protein>
    <submittedName>
        <fullName evidence="1">Uncharacterized protein</fullName>
    </submittedName>
</protein>
<organism evidence="1">
    <name type="scientific">Xanthomonas vasicola pv. vasculorum NCPPB 890</name>
    <dbReference type="NCBI Taxonomy" id="1184265"/>
    <lineage>
        <taxon>Bacteria</taxon>
        <taxon>Pseudomonadati</taxon>
        <taxon>Pseudomonadota</taxon>
        <taxon>Gammaproteobacteria</taxon>
        <taxon>Lysobacterales</taxon>
        <taxon>Lysobacteraceae</taxon>
        <taxon>Xanthomonas</taxon>
    </lineage>
</organism>
<accession>A0A837APY5</accession>
<evidence type="ECO:0000313" key="1">
    <source>
        <dbReference type="EMBL" id="KFA03385.1"/>
    </source>
</evidence>
<gene>
    <name evidence="1" type="ORF">A11K_0103850</name>
</gene>
<reference evidence="1" key="1">
    <citation type="submission" date="2012-05" db="EMBL/GenBank/DDBJ databases">
        <authorList>
            <person name="Studholme D.J."/>
            <person name="Wasukira A."/>
            <person name="Grant M."/>
        </authorList>
    </citation>
    <scope>NUCLEOTIDE SEQUENCE [LARGE SCALE GENOMIC DNA]</scope>
    <source>
        <strain evidence="1">NCPPB 890</strain>
    </source>
</reference>
<dbReference type="AlphaFoldDB" id="A0A837APY5"/>
<dbReference type="EMBL" id="AKBN01000184">
    <property type="protein sequence ID" value="KFA03385.1"/>
    <property type="molecule type" value="Genomic_DNA"/>
</dbReference>
<sequence>MQQRTLALAPDLALVALLVRLGDLHIFGIWKHPHWRDEFLLAGLALRHPLNRLVAVARAVLHRATDQQ</sequence>
<proteinExistence type="predicted"/>
<name>A0A837APY5_XANVA</name>
<comment type="caution">
    <text evidence="1">The sequence shown here is derived from an EMBL/GenBank/DDBJ whole genome shotgun (WGS) entry which is preliminary data.</text>
</comment>